<name>A0A0H1B4D4_9EURO</name>
<dbReference type="EMBL" id="LDEV01003402">
    <property type="protein sequence ID" value="KLJ05918.1"/>
    <property type="molecule type" value="Genomic_DNA"/>
</dbReference>
<organism evidence="1 2">
    <name type="scientific">Blastomyces silverae</name>
    <dbReference type="NCBI Taxonomy" id="2060906"/>
    <lineage>
        <taxon>Eukaryota</taxon>
        <taxon>Fungi</taxon>
        <taxon>Dikarya</taxon>
        <taxon>Ascomycota</taxon>
        <taxon>Pezizomycotina</taxon>
        <taxon>Eurotiomycetes</taxon>
        <taxon>Eurotiomycetidae</taxon>
        <taxon>Onygenales</taxon>
        <taxon>Ajellomycetaceae</taxon>
        <taxon>Blastomyces</taxon>
    </lineage>
</organism>
<comment type="caution">
    <text evidence="1">The sequence shown here is derived from an EMBL/GenBank/DDBJ whole genome shotgun (WGS) entry which is preliminary data.</text>
</comment>
<evidence type="ECO:0000313" key="2">
    <source>
        <dbReference type="Proteomes" id="UP000053573"/>
    </source>
</evidence>
<dbReference type="AlphaFoldDB" id="A0A0H1B4D4"/>
<evidence type="ECO:0000313" key="1">
    <source>
        <dbReference type="EMBL" id="KLJ05918.1"/>
    </source>
</evidence>
<gene>
    <name evidence="1" type="ORF">EMPG_10656</name>
</gene>
<sequence length="54" mass="6276">MSYIMISDKKLRLNSFITRNEDDSKSISVKTSETEENIMLQLNQTLCLQHIIVC</sequence>
<accession>A0A0H1B4D4</accession>
<protein>
    <submittedName>
        <fullName evidence="1">Uncharacterized protein</fullName>
    </submittedName>
</protein>
<reference evidence="2" key="1">
    <citation type="journal article" date="2015" name="PLoS Genet.">
        <title>The dynamic genome and transcriptome of the human fungal pathogen Blastomyces and close relative Emmonsia.</title>
        <authorList>
            <person name="Munoz J.F."/>
            <person name="Gauthier G.M."/>
            <person name="Desjardins C.A."/>
            <person name="Gallo J.E."/>
            <person name="Holder J."/>
            <person name="Sullivan T.D."/>
            <person name="Marty A.J."/>
            <person name="Carmen J.C."/>
            <person name="Chen Z."/>
            <person name="Ding L."/>
            <person name="Gujja S."/>
            <person name="Magrini V."/>
            <person name="Misas E."/>
            <person name="Mitreva M."/>
            <person name="Priest M."/>
            <person name="Saif S."/>
            <person name="Whiston E.A."/>
            <person name="Young S."/>
            <person name="Zeng Q."/>
            <person name="Goldman W.E."/>
            <person name="Mardis E.R."/>
            <person name="Taylor J.W."/>
            <person name="McEwen J.G."/>
            <person name="Clay O.K."/>
            <person name="Klein B.S."/>
            <person name="Cuomo C.A."/>
        </authorList>
    </citation>
    <scope>NUCLEOTIDE SEQUENCE [LARGE SCALE GENOMIC DNA]</scope>
    <source>
        <strain evidence="2">UAMH 139</strain>
    </source>
</reference>
<keyword evidence="2" id="KW-1185">Reference proteome</keyword>
<dbReference type="OrthoDB" id="5584477at2759"/>
<dbReference type="Proteomes" id="UP000053573">
    <property type="component" value="Unassembled WGS sequence"/>
</dbReference>
<proteinExistence type="predicted"/>